<name>A0ABQ2VAJ3_9ACTN</name>
<feature type="compositionally biased region" description="Polar residues" evidence="1">
    <location>
        <begin position="1"/>
        <end position="18"/>
    </location>
</feature>
<dbReference type="EMBL" id="BMRP01000016">
    <property type="protein sequence ID" value="GGU74354.1"/>
    <property type="molecule type" value="Genomic_DNA"/>
</dbReference>
<organism evidence="2 3">
    <name type="scientific">Streptomyces albospinus</name>
    <dbReference type="NCBI Taxonomy" id="285515"/>
    <lineage>
        <taxon>Bacteria</taxon>
        <taxon>Bacillati</taxon>
        <taxon>Actinomycetota</taxon>
        <taxon>Actinomycetes</taxon>
        <taxon>Kitasatosporales</taxon>
        <taxon>Streptomycetaceae</taxon>
        <taxon>Streptomyces</taxon>
    </lineage>
</organism>
<gene>
    <name evidence="2" type="ORF">GCM10010211_45260</name>
</gene>
<keyword evidence="3" id="KW-1185">Reference proteome</keyword>
<accession>A0ABQ2VAJ3</accession>
<feature type="region of interest" description="Disordered" evidence="1">
    <location>
        <begin position="1"/>
        <end position="27"/>
    </location>
</feature>
<comment type="caution">
    <text evidence="2">The sequence shown here is derived from an EMBL/GenBank/DDBJ whole genome shotgun (WGS) entry which is preliminary data.</text>
</comment>
<proteinExistence type="predicted"/>
<feature type="compositionally biased region" description="Low complexity" evidence="1">
    <location>
        <begin position="67"/>
        <end position="85"/>
    </location>
</feature>
<evidence type="ECO:0000313" key="2">
    <source>
        <dbReference type="EMBL" id="GGU74354.1"/>
    </source>
</evidence>
<protein>
    <submittedName>
        <fullName evidence="2">Uncharacterized protein</fullName>
    </submittedName>
</protein>
<dbReference type="Proteomes" id="UP000654471">
    <property type="component" value="Unassembled WGS sequence"/>
</dbReference>
<reference evidence="3" key="1">
    <citation type="journal article" date="2019" name="Int. J. Syst. Evol. Microbiol.">
        <title>The Global Catalogue of Microorganisms (GCM) 10K type strain sequencing project: providing services to taxonomists for standard genome sequencing and annotation.</title>
        <authorList>
            <consortium name="The Broad Institute Genomics Platform"/>
            <consortium name="The Broad Institute Genome Sequencing Center for Infectious Disease"/>
            <person name="Wu L."/>
            <person name="Ma J."/>
        </authorList>
    </citation>
    <scope>NUCLEOTIDE SEQUENCE [LARGE SCALE GENOMIC DNA]</scope>
    <source>
        <strain evidence="3">JCM 3399</strain>
    </source>
</reference>
<evidence type="ECO:0000313" key="3">
    <source>
        <dbReference type="Proteomes" id="UP000654471"/>
    </source>
</evidence>
<feature type="region of interest" description="Disordered" evidence="1">
    <location>
        <begin position="41"/>
        <end position="85"/>
    </location>
</feature>
<evidence type="ECO:0000256" key="1">
    <source>
        <dbReference type="SAM" id="MobiDB-lite"/>
    </source>
</evidence>
<sequence length="85" mass="9026">MTGTNEVGSGARISTEQAGTRDEAAQTRTTTVCAYREVGCNPTLPVQDNEIVKATSPHGNRWPTTPPASRAASATRRYSSAESDE</sequence>